<evidence type="ECO:0000256" key="1">
    <source>
        <dbReference type="ARBA" id="ARBA00003798"/>
    </source>
</evidence>
<dbReference type="Pfam" id="PF06807">
    <property type="entry name" value="Clp1"/>
    <property type="match status" value="1"/>
</dbReference>
<organism evidence="13 14">
    <name type="scientific">Lepraria neglecta</name>
    <dbReference type="NCBI Taxonomy" id="209136"/>
    <lineage>
        <taxon>Eukaryota</taxon>
        <taxon>Fungi</taxon>
        <taxon>Dikarya</taxon>
        <taxon>Ascomycota</taxon>
        <taxon>Pezizomycotina</taxon>
        <taxon>Lecanoromycetes</taxon>
        <taxon>OSLEUM clade</taxon>
        <taxon>Lecanoromycetidae</taxon>
        <taxon>Lecanorales</taxon>
        <taxon>Lecanorineae</taxon>
        <taxon>Stereocaulaceae</taxon>
        <taxon>Lepraria</taxon>
    </lineage>
</organism>
<protein>
    <recommendedName>
        <fullName evidence="4">Polynucleotide 5'-hydroxyl-kinase GRC3</fullName>
    </recommendedName>
    <alternativeName>
        <fullName evidence="3">Polynucleotide 5'-hydroxyl-kinase grc3</fullName>
    </alternativeName>
</protein>
<dbReference type="InterPro" id="IPR010655">
    <property type="entry name" value="Clp1_C"/>
</dbReference>
<keyword evidence="7 9" id="KW-0067">ATP-binding</keyword>
<dbReference type="InterPro" id="IPR028606">
    <property type="entry name" value="Clp1"/>
</dbReference>
<dbReference type="InterPro" id="IPR027417">
    <property type="entry name" value="P-loop_NTPase"/>
</dbReference>
<proteinExistence type="inferred from homology"/>
<comment type="caution">
    <text evidence="13">The sequence shown here is derived from an EMBL/GenBank/DDBJ whole genome shotgun (WGS) entry which is preliminary data.</text>
</comment>
<evidence type="ECO:0000259" key="11">
    <source>
        <dbReference type="Pfam" id="PF16573"/>
    </source>
</evidence>
<dbReference type="Pfam" id="PF16573">
    <property type="entry name" value="CLP1_N"/>
    <property type="match status" value="1"/>
</dbReference>
<dbReference type="HAMAP" id="MF_03035">
    <property type="entry name" value="Clp1"/>
    <property type="match status" value="1"/>
</dbReference>
<comment type="function">
    <text evidence="1">Polynucleotide 5'-kinase involved in rRNA processing.</text>
</comment>
<dbReference type="Pfam" id="PF16575">
    <property type="entry name" value="CLP1_P"/>
    <property type="match status" value="1"/>
</dbReference>
<evidence type="ECO:0000256" key="9">
    <source>
        <dbReference type="HAMAP-Rule" id="MF_03035"/>
    </source>
</evidence>
<dbReference type="GO" id="GO:0051731">
    <property type="term" value="F:polynucleotide 5'-hydroxyl-kinase activity"/>
    <property type="evidence" value="ECO:0007669"/>
    <property type="project" value="InterPro"/>
</dbReference>
<evidence type="ECO:0000256" key="5">
    <source>
        <dbReference type="ARBA" id="ARBA00022664"/>
    </source>
</evidence>
<evidence type="ECO:0000256" key="8">
    <source>
        <dbReference type="ARBA" id="ARBA00023242"/>
    </source>
</evidence>
<dbReference type="Gene3D" id="2.60.120.1030">
    <property type="entry name" value="Clp1, DNA binding domain"/>
    <property type="match status" value="1"/>
</dbReference>
<dbReference type="PANTHER" id="PTHR12755">
    <property type="entry name" value="CLEAVAGE/POLYADENYLATION FACTOR IA SUBUNIT CLP1P"/>
    <property type="match status" value="1"/>
</dbReference>
<evidence type="ECO:0000313" key="14">
    <source>
        <dbReference type="Proteomes" id="UP001276659"/>
    </source>
</evidence>
<comment type="subcellular location">
    <subcellularLocation>
        <location evidence="2 9">Nucleus</location>
    </subcellularLocation>
</comment>
<evidence type="ECO:0000256" key="2">
    <source>
        <dbReference type="ARBA" id="ARBA00004123"/>
    </source>
</evidence>
<comment type="subunit">
    <text evidence="9">Component of a pre-mRNA cleavage factor complex. Interacts directly with PCF11.</text>
</comment>
<dbReference type="Proteomes" id="UP001276659">
    <property type="component" value="Unassembled WGS sequence"/>
</dbReference>
<dbReference type="GO" id="GO:0005849">
    <property type="term" value="C:mRNA cleavage factor complex"/>
    <property type="evidence" value="ECO:0007669"/>
    <property type="project" value="UniProtKB-UniRule"/>
</dbReference>
<dbReference type="GO" id="GO:0005524">
    <property type="term" value="F:ATP binding"/>
    <property type="evidence" value="ECO:0007669"/>
    <property type="project" value="UniProtKB-UniRule"/>
</dbReference>
<keyword evidence="14" id="KW-1185">Reference proteome</keyword>
<dbReference type="SUPFAM" id="SSF52540">
    <property type="entry name" value="P-loop containing nucleoside triphosphate hydrolases"/>
    <property type="match status" value="1"/>
</dbReference>
<gene>
    <name evidence="9 13" type="primary">CLP1</name>
    <name evidence="13" type="ORF">OEA41_001599</name>
</gene>
<evidence type="ECO:0000256" key="7">
    <source>
        <dbReference type="ARBA" id="ARBA00022840"/>
    </source>
</evidence>
<dbReference type="Gene3D" id="2.40.30.330">
    <property type="entry name" value="Pre-mRNA cleavage complex subunit Clp1, C-terminal domain"/>
    <property type="match status" value="1"/>
</dbReference>
<dbReference type="InterPro" id="IPR038239">
    <property type="entry name" value="Clp1_N_sf"/>
</dbReference>
<evidence type="ECO:0000313" key="13">
    <source>
        <dbReference type="EMBL" id="KAK3174355.1"/>
    </source>
</evidence>
<keyword evidence="8 9" id="KW-0539">Nucleus</keyword>
<dbReference type="AlphaFoldDB" id="A0AAD9ZA20"/>
<keyword evidence="5 9" id="KW-0507">mRNA processing</keyword>
<dbReference type="PANTHER" id="PTHR12755:SF6">
    <property type="entry name" value="POLYRIBONUCLEOTIDE 5'-HYDROXYL-KINASE CLP1"/>
    <property type="match status" value="1"/>
</dbReference>
<dbReference type="Gene3D" id="3.40.50.300">
    <property type="entry name" value="P-loop containing nucleotide triphosphate hydrolases"/>
    <property type="match status" value="1"/>
</dbReference>
<dbReference type="InterPro" id="IPR032324">
    <property type="entry name" value="Clp1_N"/>
</dbReference>
<reference evidence="13" key="1">
    <citation type="submission" date="2022-11" db="EMBL/GenBank/DDBJ databases">
        <title>Chromosomal genome sequence assembly and mating type (MAT) locus characterization of the leprose asexual lichenized fungus Lepraria neglecta (Nyl.) Erichsen.</title>
        <authorList>
            <person name="Allen J.L."/>
            <person name="Pfeffer B."/>
        </authorList>
    </citation>
    <scope>NUCLEOTIDE SEQUENCE</scope>
    <source>
        <strain evidence="13">Allen 5258</strain>
    </source>
</reference>
<feature type="binding site" evidence="9">
    <location>
        <begin position="129"/>
        <end position="134"/>
    </location>
    <ligand>
        <name>ATP</name>
        <dbReference type="ChEBI" id="CHEBI:30616"/>
    </ligand>
</feature>
<dbReference type="InterPro" id="IPR045116">
    <property type="entry name" value="Clp1/Grc3"/>
</dbReference>
<feature type="binding site" evidence="9">
    <location>
        <position position="67"/>
    </location>
    <ligand>
        <name>ATP</name>
        <dbReference type="ChEBI" id="CHEBI:30616"/>
    </ligand>
</feature>
<dbReference type="GO" id="GO:0006388">
    <property type="term" value="P:tRNA splicing, via endonucleolytic cleavage and ligation"/>
    <property type="evidence" value="ECO:0007669"/>
    <property type="project" value="TreeGrafter"/>
</dbReference>
<evidence type="ECO:0000256" key="4">
    <source>
        <dbReference type="ARBA" id="ARBA00019824"/>
    </source>
</evidence>
<dbReference type="GO" id="GO:0031124">
    <property type="term" value="P:mRNA 3'-end processing"/>
    <property type="evidence" value="ECO:0007669"/>
    <property type="project" value="UniProtKB-UniRule"/>
</dbReference>
<evidence type="ECO:0000259" key="10">
    <source>
        <dbReference type="Pfam" id="PF06807"/>
    </source>
</evidence>
<feature type="domain" description="Clp1 P-loop" evidence="12">
    <location>
        <begin position="126"/>
        <end position="331"/>
    </location>
</feature>
<feature type="domain" description="Clp1 C-terminal" evidence="10">
    <location>
        <begin position="338"/>
        <end position="451"/>
    </location>
</feature>
<keyword evidence="6 9" id="KW-0547">Nucleotide-binding</keyword>
<dbReference type="InterPro" id="IPR038238">
    <property type="entry name" value="Clp1_C_sf"/>
</dbReference>
<comment type="similarity">
    <text evidence="9">Belongs to the Clp1 family. Clp1 subfamily.</text>
</comment>
<dbReference type="FunFam" id="2.60.120.1030:FF:000001">
    <property type="entry name" value="Protein CLP1 homolog 5"/>
    <property type="match status" value="1"/>
</dbReference>
<comment type="function">
    <text evidence="9">Required for endonucleolytic cleavage during polyadenylation-dependent pre-mRNA 3'-end formation.</text>
</comment>
<sequence length="458" mass="49811">MSLPGLELSAPVETTVEPTVQELKEGSEWRFEVAFGTQVEVRLLSGNAELFGTELVQKQPYTFTGTKAAIYTWHGCQLEVHGECQSEYIAEETPMISYANLHFALEKLREEASTIGSDGPRVLVVGPENAGKTSLVKLLTAYATRSGRQPIAINLDTKEGMLSIPGTLSAAALSSIIDVEEGWGSSPTNGPSPVPVKLPLVYYMGLANPEDKALVYKPIITRLALSALNRLQDDGESRGTGCIIDTPGVISQGKGSYEIIQHIVSEFSVSVVVVLGSERLYSDMLRRFNGQRTRAGETIAVIKLDKSGGCVDRDEAYLQQIRQAQIREYFFGDAKSTLSPHTQQIDFSTTSIYKLADSSTDLTSLLPGDAVEESMAPSIFDKVEPSPQMQNAIIAIVHADPSDPQETIRDASVTGFIYIAEVDEKRKKLKILAPLSGRLPNKAMIWGSWPEGITDIVG</sequence>
<evidence type="ECO:0000256" key="3">
    <source>
        <dbReference type="ARBA" id="ARBA00018706"/>
    </source>
</evidence>
<name>A0AAD9ZA20_9LECA</name>
<accession>A0AAD9ZA20</accession>
<feature type="binding site" evidence="9">
    <location>
        <position position="28"/>
    </location>
    <ligand>
        <name>ATP</name>
        <dbReference type="ChEBI" id="CHEBI:30616"/>
    </ligand>
</feature>
<dbReference type="InterPro" id="IPR032319">
    <property type="entry name" value="CLP1_P"/>
</dbReference>
<dbReference type="EMBL" id="JASNWA010000006">
    <property type="protein sequence ID" value="KAK3174355.1"/>
    <property type="molecule type" value="Genomic_DNA"/>
</dbReference>
<evidence type="ECO:0000256" key="6">
    <source>
        <dbReference type="ARBA" id="ARBA00022741"/>
    </source>
</evidence>
<evidence type="ECO:0000259" key="12">
    <source>
        <dbReference type="Pfam" id="PF16575"/>
    </source>
</evidence>
<feature type="domain" description="Clp1 N-terminal" evidence="11">
    <location>
        <begin position="22"/>
        <end position="112"/>
    </location>
</feature>